<dbReference type="SMART" id="SM01087">
    <property type="entry name" value="COG6"/>
    <property type="match status" value="1"/>
</dbReference>
<comment type="similarity">
    <text evidence="2 10">Belongs to the COG6 family.</text>
</comment>
<evidence type="ECO:0000256" key="5">
    <source>
        <dbReference type="ARBA" id="ARBA00022927"/>
    </source>
</evidence>
<comment type="caution">
    <text evidence="15">The sequence shown here is derived from an EMBL/GenBank/DDBJ whole genome shotgun (WGS) entry which is preliminary data.</text>
</comment>
<dbReference type="GO" id="GO:0017119">
    <property type="term" value="C:Golgi transport complex"/>
    <property type="evidence" value="ECO:0007669"/>
    <property type="project" value="UniProtKB-UniRule"/>
</dbReference>
<comment type="subunit">
    <text evidence="10">Component of the conserved oligomeric Golgi complex.</text>
</comment>
<evidence type="ECO:0000259" key="13">
    <source>
        <dbReference type="Pfam" id="PF06419"/>
    </source>
</evidence>
<evidence type="ECO:0000256" key="6">
    <source>
        <dbReference type="ARBA" id="ARBA00023034"/>
    </source>
</evidence>
<evidence type="ECO:0000256" key="11">
    <source>
        <dbReference type="SAM" id="Coils"/>
    </source>
</evidence>
<dbReference type="Pfam" id="PF20653">
    <property type="entry name" value="COG6_C"/>
    <property type="match status" value="2"/>
</dbReference>
<evidence type="ECO:0000313" key="16">
    <source>
        <dbReference type="Proteomes" id="UP000193642"/>
    </source>
</evidence>
<accession>A0A1Y2BU64</accession>
<feature type="compositionally biased region" description="Polar residues" evidence="12">
    <location>
        <begin position="339"/>
        <end position="358"/>
    </location>
</feature>
<dbReference type="Pfam" id="PF06419">
    <property type="entry name" value="COG6_N"/>
    <property type="match status" value="1"/>
</dbReference>
<dbReference type="InterPro" id="IPR048368">
    <property type="entry name" value="COG6_N"/>
</dbReference>
<evidence type="ECO:0000256" key="7">
    <source>
        <dbReference type="ARBA" id="ARBA00023136"/>
    </source>
</evidence>
<evidence type="ECO:0000256" key="8">
    <source>
        <dbReference type="ARBA" id="ARBA00031348"/>
    </source>
</evidence>
<evidence type="ECO:0000256" key="12">
    <source>
        <dbReference type="SAM" id="MobiDB-lite"/>
    </source>
</evidence>
<dbReference type="AlphaFoldDB" id="A0A1Y2BU64"/>
<proteinExistence type="inferred from homology"/>
<dbReference type="InterPro" id="IPR048369">
    <property type="entry name" value="COG6_C"/>
</dbReference>
<dbReference type="GO" id="GO:0000139">
    <property type="term" value="C:Golgi membrane"/>
    <property type="evidence" value="ECO:0007669"/>
    <property type="project" value="UniProtKB-SubCell"/>
</dbReference>
<dbReference type="STRING" id="329046.A0A1Y2BU64"/>
<evidence type="ECO:0000256" key="4">
    <source>
        <dbReference type="ARBA" id="ARBA00022448"/>
    </source>
</evidence>
<comment type="subcellular location">
    <subcellularLocation>
        <location evidence="1 10">Golgi apparatus membrane</location>
        <topology evidence="1 10">Peripheral membrane protein</topology>
    </subcellularLocation>
</comment>
<keyword evidence="16" id="KW-1185">Reference proteome</keyword>
<evidence type="ECO:0000313" key="15">
    <source>
        <dbReference type="EMBL" id="ORY38224.1"/>
    </source>
</evidence>
<evidence type="ECO:0000256" key="9">
    <source>
        <dbReference type="ARBA" id="ARBA00043873"/>
    </source>
</evidence>
<protein>
    <recommendedName>
        <fullName evidence="3 10">Conserved oligomeric Golgi complex subunit 6</fullName>
        <shortName evidence="10">COG complex subunit 6</shortName>
    </recommendedName>
    <alternativeName>
        <fullName evidence="8 10">Component of oligomeric Golgi complex 6</fullName>
    </alternativeName>
</protein>
<reference evidence="15 16" key="1">
    <citation type="submission" date="2016-07" db="EMBL/GenBank/DDBJ databases">
        <title>Pervasive Adenine N6-methylation of Active Genes in Fungi.</title>
        <authorList>
            <consortium name="DOE Joint Genome Institute"/>
            <person name="Mondo S.J."/>
            <person name="Dannebaum R.O."/>
            <person name="Kuo R.C."/>
            <person name="Labutti K."/>
            <person name="Haridas S."/>
            <person name="Kuo A."/>
            <person name="Salamov A."/>
            <person name="Ahrendt S.R."/>
            <person name="Lipzen A."/>
            <person name="Sullivan W."/>
            <person name="Andreopoulos W.B."/>
            <person name="Clum A."/>
            <person name="Lindquist E."/>
            <person name="Daum C."/>
            <person name="Ramamoorthy G.K."/>
            <person name="Gryganskyi A."/>
            <person name="Culley D."/>
            <person name="Magnuson J.K."/>
            <person name="James T.Y."/>
            <person name="O'Malley M.A."/>
            <person name="Stajich J.E."/>
            <person name="Spatafora J.W."/>
            <person name="Visel A."/>
            <person name="Grigoriev I.V."/>
        </authorList>
    </citation>
    <scope>NUCLEOTIDE SEQUENCE [LARGE SCALE GENOMIC DNA]</scope>
    <source>
        <strain evidence="15 16">JEL800</strain>
    </source>
</reference>
<feature type="domain" description="Conserved oligomeric complex COG6 N-terminal" evidence="13">
    <location>
        <begin position="42"/>
        <end position="117"/>
    </location>
</feature>
<feature type="region of interest" description="Disordered" evidence="12">
    <location>
        <begin position="337"/>
        <end position="358"/>
    </location>
</feature>
<dbReference type="PANTHER" id="PTHR21506:SF0">
    <property type="entry name" value="CONSERVED OLIGOMERIC GOLGI COMPLEX SUBUNIT 6"/>
    <property type="match status" value="1"/>
</dbReference>
<evidence type="ECO:0000256" key="10">
    <source>
        <dbReference type="RuleBase" id="RU365075"/>
    </source>
</evidence>
<evidence type="ECO:0000259" key="14">
    <source>
        <dbReference type="Pfam" id="PF20653"/>
    </source>
</evidence>
<dbReference type="EMBL" id="MCGO01000045">
    <property type="protein sequence ID" value="ORY38224.1"/>
    <property type="molecule type" value="Genomic_DNA"/>
</dbReference>
<evidence type="ECO:0000256" key="1">
    <source>
        <dbReference type="ARBA" id="ARBA00004395"/>
    </source>
</evidence>
<dbReference type="PANTHER" id="PTHR21506">
    <property type="entry name" value="COMPONENT OF OLIGOMERIC GOLGI COMPLEX 6"/>
    <property type="match status" value="1"/>
</dbReference>
<keyword evidence="4 10" id="KW-0813">Transport</keyword>
<dbReference type="GO" id="GO:0015031">
    <property type="term" value="P:protein transport"/>
    <property type="evidence" value="ECO:0007669"/>
    <property type="project" value="UniProtKB-KW"/>
</dbReference>
<keyword evidence="11" id="KW-0175">Coiled coil</keyword>
<sequence length="610" mass="67309">MSATTAKLARTHPLSQKLQKILSHTETDANAVSPAPTTAAKAAAAHTLKADLDARAMQGYRRFLRSFDSILESVNSIESELEAVNLSYAEMDERLKAAKADSASLLAQTRELKQLRRGSEILTSSTAPLSDDYFVALNRLAKISDECNTHLMNENQKADNEIIESIAIYQEKAYTRLYTWILHSQLPSFKHETPDCPPVLRKAMAALKSRPSLFQSCMQEISQTRQETVVKCFTDALTRGGPGGLPRPIELHAHDPVRYVGDMLAWLHQASVGERELVEALFFGSASANGVTVTQDDVFSTLTMGGRSQEPESVYSILDKCMERTCRPLKSRIDEVLASHQQPQSHTNSQQPSNSTPNIGRVIGESSILCVELKGLHKKAFNVFLDILGAQGLRMSAFVQKPGRDLNPPPAVKEAVLQLRELMASYESSMMVQEDASTTAEGGETGFSKILSASLDPLLDMWLKVLPLLEDLKTQYTLRTSQIESQIQAIIQEQYETVLKQSGLSPLIEAMHENLGKVPLAFVPLLDPRAISTCMSNLDVYLCTAGFDAQARLAPLLSLQHQERALEGGFSAFMATYKQFHDAVMDPENKFEFPASILRPVGEIQTLLSV</sequence>
<dbReference type="Proteomes" id="UP000193642">
    <property type="component" value="Unassembled WGS sequence"/>
</dbReference>
<comment type="function">
    <text evidence="9">Acts as a component of the peripheral membrane COG complex that is involved in intra-Golgi protein trafficking. COG is located at the cis-Golgi, and regulates tethering of retrograde intra-Golgi vesicles and possibly a number of other membrane trafficking events.</text>
</comment>
<dbReference type="InterPro" id="IPR010490">
    <property type="entry name" value="COG6"/>
</dbReference>
<dbReference type="OrthoDB" id="272987at2759"/>
<dbReference type="GO" id="GO:0006891">
    <property type="term" value="P:intra-Golgi vesicle-mediated transport"/>
    <property type="evidence" value="ECO:0007669"/>
    <property type="project" value="UniProtKB-UniRule"/>
</dbReference>
<comment type="function">
    <text evidence="10">Acts as component of the peripheral membrane COG complex that is involved in intra-Golgi protein trafficking. COG is located at the cis-Golgi, and regulates tethering of retrograde intra-Golgi vesicles and possibly a number of other membrane trafficking events.</text>
</comment>
<feature type="coiled-coil region" evidence="11">
    <location>
        <begin position="74"/>
        <end position="108"/>
    </location>
</feature>
<keyword evidence="5 10" id="KW-0653">Protein transport</keyword>
<keyword evidence="7 10" id="KW-0472">Membrane</keyword>
<evidence type="ECO:0000256" key="3">
    <source>
        <dbReference type="ARBA" id="ARBA00020973"/>
    </source>
</evidence>
<name>A0A1Y2BU64_9FUNG</name>
<evidence type="ECO:0000256" key="2">
    <source>
        <dbReference type="ARBA" id="ARBA00011023"/>
    </source>
</evidence>
<feature type="domain" description="Conserved Oligomeric Golgi complex subunit 6 C-terminal" evidence="14">
    <location>
        <begin position="156"/>
        <end position="463"/>
    </location>
</feature>
<gene>
    <name evidence="15" type="ORF">BCR33DRAFT_741733</name>
</gene>
<feature type="domain" description="Conserved Oligomeric Golgi complex subunit 6 C-terminal" evidence="14">
    <location>
        <begin position="477"/>
        <end position="608"/>
    </location>
</feature>
<organism evidence="15 16">
    <name type="scientific">Rhizoclosmatium globosum</name>
    <dbReference type="NCBI Taxonomy" id="329046"/>
    <lineage>
        <taxon>Eukaryota</taxon>
        <taxon>Fungi</taxon>
        <taxon>Fungi incertae sedis</taxon>
        <taxon>Chytridiomycota</taxon>
        <taxon>Chytridiomycota incertae sedis</taxon>
        <taxon>Chytridiomycetes</taxon>
        <taxon>Chytridiales</taxon>
        <taxon>Chytriomycetaceae</taxon>
        <taxon>Rhizoclosmatium</taxon>
    </lineage>
</organism>
<keyword evidence="6 10" id="KW-0333">Golgi apparatus</keyword>